<accession>A0ABV5Z5M4</accession>
<dbReference type="EC" id="2.7.4.8" evidence="3 11"/>
<evidence type="ECO:0000256" key="10">
    <source>
        <dbReference type="ARBA" id="ARBA00048594"/>
    </source>
</evidence>
<comment type="similarity">
    <text evidence="2 11">Belongs to the guanylate kinase family.</text>
</comment>
<dbReference type="InterPro" id="IPR008144">
    <property type="entry name" value="Guanylate_kin-like_dom"/>
</dbReference>
<dbReference type="InterPro" id="IPR027417">
    <property type="entry name" value="P-loop_NTPase"/>
</dbReference>
<feature type="binding site" evidence="11">
    <location>
        <begin position="13"/>
        <end position="20"/>
    </location>
    <ligand>
        <name>ATP</name>
        <dbReference type="ChEBI" id="CHEBI:30616"/>
    </ligand>
</feature>
<proteinExistence type="inferred from homology"/>
<evidence type="ECO:0000256" key="1">
    <source>
        <dbReference type="ARBA" id="ARBA00003531"/>
    </source>
</evidence>
<evidence type="ECO:0000259" key="12">
    <source>
        <dbReference type="PROSITE" id="PS50052"/>
    </source>
</evidence>
<dbReference type="PROSITE" id="PS00856">
    <property type="entry name" value="GUANYLATE_KINASE_1"/>
    <property type="match status" value="1"/>
</dbReference>
<evidence type="ECO:0000256" key="5">
    <source>
        <dbReference type="ARBA" id="ARBA00022679"/>
    </source>
</evidence>
<sequence length="207" mass="23783">MTSEKGLLIVLSGPSGVGKGTVRKAIFDHPDTDFKYSISMTTRERREGETDGVDYFFKSKAEFEALIEADKFIEYAEYVGNYYGTPVDYVEETMSKGHDVFLEIEVEGAKQVREKFPEALFIFLAPPDLNQLEQRLVNRGTDSPEIIKHRIDEAKRELKMMNLYDYVVINDDVDTARGRVQCIVEASHMKRARVESKLRKMLLEVNQ</sequence>
<comment type="catalytic activity">
    <reaction evidence="10 11">
        <text>GMP + ATP = GDP + ADP</text>
        <dbReference type="Rhea" id="RHEA:20780"/>
        <dbReference type="ChEBI" id="CHEBI:30616"/>
        <dbReference type="ChEBI" id="CHEBI:58115"/>
        <dbReference type="ChEBI" id="CHEBI:58189"/>
        <dbReference type="ChEBI" id="CHEBI:456216"/>
        <dbReference type="EC" id="2.7.4.8"/>
    </reaction>
</comment>
<dbReference type="Proteomes" id="UP001589740">
    <property type="component" value="Unassembled WGS sequence"/>
</dbReference>
<evidence type="ECO:0000256" key="7">
    <source>
        <dbReference type="ARBA" id="ARBA00022777"/>
    </source>
</evidence>
<dbReference type="PANTHER" id="PTHR23117">
    <property type="entry name" value="GUANYLATE KINASE-RELATED"/>
    <property type="match status" value="1"/>
</dbReference>
<dbReference type="HAMAP" id="MF_00328">
    <property type="entry name" value="Guanylate_kinase"/>
    <property type="match status" value="1"/>
</dbReference>
<dbReference type="Pfam" id="PF00625">
    <property type="entry name" value="Guanylate_kin"/>
    <property type="match status" value="1"/>
</dbReference>
<evidence type="ECO:0000256" key="8">
    <source>
        <dbReference type="ARBA" id="ARBA00022840"/>
    </source>
</evidence>
<keyword evidence="11" id="KW-0963">Cytoplasm</keyword>
<dbReference type="InterPro" id="IPR017665">
    <property type="entry name" value="Guanylate_kinase"/>
</dbReference>
<dbReference type="SUPFAM" id="SSF52540">
    <property type="entry name" value="P-loop containing nucleoside triphosphate hydrolases"/>
    <property type="match status" value="1"/>
</dbReference>
<keyword evidence="8 11" id="KW-0067">ATP-binding</keyword>
<dbReference type="EMBL" id="JBHMAH010000031">
    <property type="protein sequence ID" value="MFB9861405.1"/>
    <property type="molecule type" value="Genomic_DNA"/>
</dbReference>
<dbReference type="CDD" id="cd00071">
    <property type="entry name" value="GMPK"/>
    <property type="match status" value="1"/>
</dbReference>
<evidence type="ECO:0000256" key="3">
    <source>
        <dbReference type="ARBA" id="ARBA00012961"/>
    </source>
</evidence>
<dbReference type="GO" id="GO:0004385">
    <property type="term" value="F:GMP kinase activity"/>
    <property type="evidence" value="ECO:0007669"/>
    <property type="project" value="UniProtKB-EC"/>
</dbReference>
<comment type="function">
    <text evidence="1 11">Essential for recycling GMP and indirectly, cGMP.</text>
</comment>
<evidence type="ECO:0000256" key="6">
    <source>
        <dbReference type="ARBA" id="ARBA00022741"/>
    </source>
</evidence>
<dbReference type="PANTHER" id="PTHR23117:SF13">
    <property type="entry name" value="GUANYLATE KINASE"/>
    <property type="match status" value="1"/>
</dbReference>
<protein>
    <recommendedName>
        <fullName evidence="4 11">Guanylate kinase</fullName>
        <ecNumber evidence="3 11">2.7.4.8</ecNumber>
    </recommendedName>
    <alternativeName>
        <fullName evidence="9 11">GMP kinase</fullName>
    </alternativeName>
</protein>
<dbReference type="Gene3D" id="3.30.63.10">
    <property type="entry name" value="Guanylate Kinase phosphate binding domain"/>
    <property type="match status" value="1"/>
</dbReference>
<evidence type="ECO:0000256" key="11">
    <source>
        <dbReference type="HAMAP-Rule" id="MF_00328"/>
    </source>
</evidence>
<dbReference type="InterPro" id="IPR008145">
    <property type="entry name" value="GK/Ca_channel_bsu"/>
</dbReference>
<organism evidence="13 14">
    <name type="scientific">Salinicoccus siamensis</name>
    <dbReference type="NCBI Taxonomy" id="381830"/>
    <lineage>
        <taxon>Bacteria</taxon>
        <taxon>Bacillati</taxon>
        <taxon>Bacillota</taxon>
        <taxon>Bacilli</taxon>
        <taxon>Bacillales</taxon>
        <taxon>Staphylococcaceae</taxon>
        <taxon>Salinicoccus</taxon>
    </lineage>
</organism>
<dbReference type="SMART" id="SM00072">
    <property type="entry name" value="GuKc"/>
    <property type="match status" value="1"/>
</dbReference>
<evidence type="ECO:0000313" key="14">
    <source>
        <dbReference type="Proteomes" id="UP001589740"/>
    </source>
</evidence>
<reference evidence="13 14" key="1">
    <citation type="submission" date="2024-09" db="EMBL/GenBank/DDBJ databases">
        <authorList>
            <person name="Sun Q."/>
            <person name="Mori K."/>
        </authorList>
    </citation>
    <scope>NUCLEOTIDE SEQUENCE [LARGE SCALE GENOMIC DNA]</scope>
    <source>
        <strain evidence="13 14">JCM 12822</strain>
    </source>
</reference>
<evidence type="ECO:0000313" key="13">
    <source>
        <dbReference type="EMBL" id="MFB9861405.1"/>
    </source>
</evidence>
<evidence type="ECO:0000256" key="4">
    <source>
        <dbReference type="ARBA" id="ARBA00016296"/>
    </source>
</evidence>
<gene>
    <name evidence="11 13" type="primary">gmk</name>
    <name evidence="13" type="ORF">ACFFLE_10045</name>
</gene>
<keyword evidence="6 11" id="KW-0547">Nucleotide-binding</keyword>
<keyword evidence="7 11" id="KW-0418">Kinase</keyword>
<evidence type="ECO:0000256" key="2">
    <source>
        <dbReference type="ARBA" id="ARBA00005790"/>
    </source>
</evidence>
<name>A0ABV5Z5M4_9STAP</name>
<comment type="caution">
    <text evidence="13">The sequence shown here is derived from an EMBL/GenBank/DDBJ whole genome shotgun (WGS) entry which is preliminary data.</text>
</comment>
<dbReference type="InterPro" id="IPR020590">
    <property type="entry name" value="Guanylate_kinase_CS"/>
</dbReference>
<keyword evidence="5 11" id="KW-0808">Transferase</keyword>
<dbReference type="Gene3D" id="3.40.50.300">
    <property type="entry name" value="P-loop containing nucleotide triphosphate hydrolases"/>
    <property type="match status" value="1"/>
</dbReference>
<evidence type="ECO:0000256" key="9">
    <source>
        <dbReference type="ARBA" id="ARBA00030128"/>
    </source>
</evidence>
<keyword evidence="14" id="KW-1185">Reference proteome</keyword>
<feature type="domain" description="Guanylate kinase-like" evidence="12">
    <location>
        <begin position="6"/>
        <end position="185"/>
    </location>
</feature>
<dbReference type="RefSeq" id="WP_380571654.1">
    <property type="nucleotide sequence ID" value="NZ_JBHMAH010000031.1"/>
</dbReference>
<comment type="subcellular location">
    <subcellularLocation>
        <location evidence="11">Cytoplasm</location>
    </subcellularLocation>
</comment>
<dbReference type="NCBIfam" id="TIGR03263">
    <property type="entry name" value="guanyl_kin"/>
    <property type="match status" value="1"/>
</dbReference>
<dbReference type="PROSITE" id="PS50052">
    <property type="entry name" value="GUANYLATE_KINASE_2"/>
    <property type="match status" value="1"/>
</dbReference>